<feature type="region of interest" description="Disordered" evidence="3">
    <location>
        <begin position="295"/>
        <end position="353"/>
    </location>
</feature>
<dbReference type="Pfam" id="PF24842">
    <property type="entry name" value="UFD1_N2"/>
    <property type="match status" value="1"/>
</dbReference>
<evidence type="ECO:0000313" key="6">
    <source>
        <dbReference type="EMBL" id="KAF6150331.1"/>
    </source>
</evidence>
<dbReference type="InterPro" id="IPR055417">
    <property type="entry name" value="UFD1_N1"/>
</dbReference>
<dbReference type="InterPro" id="IPR055418">
    <property type="entry name" value="UFD1_N2"/>
</dbReference>
<feature type="domain" description="Ubiquitin fusion degradation protein UFD1 N-terminal subdomain 1" evidence="4">
    <location>
        <begin position="36"/>
        <end position="116"/>
    </location>
</feature>
<dbReference type="PANTHER" id="PTHR12555">
    <property type="entry name" value="UBIQUITIN FUSION DEGRADATON PROTEIN 1"/>
    <property type="match status" value="1"/>
</dbReference>
<dbReference type="GO" id="GO:0031593">
    <property type="term" value="F:polyubiquitin modification-dependent protein binding"/>
    <property type="evidence" value="ECO:0007669"/>
    <property type="project" value="TreeGrafter"/>
</dbReference>
<dbReference type="AlphaFoldDB" id="A0A7J7M606"/>
<evidence type="ECO:0000259" key="5">
    <source>
        <dbReference type="Pfam" id="PF24842"/>
    </source>
</evidence>
<dbReference type="InterPro" id="IPR042299">
    <property type="entry name" value="Ufd1-like_Nn"/>
</dbReference>
<accession>A0A7J7M606</accession>
<protein>
    <recommendedName>
        <fullName evidence="8">Ubiquitin fusion degradaton protein</fullName>
    </recommendedName>
</protein>
<comment type="similarity">
    <text evidence="1">Belongs to the UFD1 family.</text>
</comment>
<evidence type="ECO:0000256" key="1">
    <source>
        <dbReference type="ARBA" id="ARBA00006043"/>
    </source>
</evidence>
<dbReference type="GO" id="GO:0006511">
    <property type="term" value="P:ubiquitin-dependent protein catabolic process"/>
    <property type="evidence" value="ECO:0007669"/>
    <property type="project" value="InterPro"/>
</dbReference>
<feature type="compositionally biased region" description="Polar residues" evidence="3">
    <location>
        <begin position="295"/>
        <end position="311"/>
    </location>
</feature>
<keyword evidence="2" id="KW-0833">Ubl conjugation pathway</keyword>
<reference evidence="6 7" key="1">
    <citation type="journal article" date="2020" name="IScience">
        <title>Genome Sequencing of the Endangered Kingdonia uniflora (Circaeasteraceae, Ranunculales) Reveals Potential Mechanisms of Evolutionary Specialization.</title>
        <authorList>
            <person name="Sun Y."/>
            <person name="Deng T."/>
            <person name="Zhang A."/>
            <person name="Moore M.J."/>
            <person name="Landis J.B."/>
            <person name="Lin N."/>
            <person name="Zhang H."/>
            <person name="Zhang X."/>
            <person name="Huang J."/>
            <person name="Zhang X."/>
            <person name="Sun H."/>
            <person name="Wang H."/>
        </authorList>
    </citation>
    <scope>NUCLEOTIDE SEQUENCE [LARGE SCALE GENOMIC DNA]</scope>
    <source>
        <strain evidence="6">TB1705</strain>
        <tissue evidence="6">Leaf</tissue>
    </source>
</reference>
<dbReference type="PANTHER" id="PTHR12555:SF13">
    <property type="entry name" value="UBIQUITIN RECOGNITION FACTOR IN ER-ASSOCIATED DEGRADATION PROTEIN 1"/>
    <property type="match status" value="1"/>
</dbReference>
<dbReference type="OrthoDB" id="422728at2759"/>
<evidence type="ECO:0000259" key="4">
    <source>
        <dbReference type="Pfam" id="PF03152"/>
    </source>
</evidence>
<dbReference type="Proteomes" id="UP000541444">
    <property type="component" value="Unassembled WGS sequence"/>
</dbReference>
<feature type="domain" description="Ubiquitin fusion degradation protein UFD1 N-terminal subdomain 2" evidence="5">
    <location>
        <begin position="118"/>
        <end position="193"/>
    </location>
</feature>
<gene>
    <name evidence="6" type="ORF">GIB67_034030</name>
</gene>
<dbReference type="Pfam" id="PF03152">
    <property type="entry name" value="UFD1_N1"/>
    <property type="match status" value="1"/>
</dbReference>
<keyword evidence="7" id="KW-1185">Reference proteome</keyword>
<evidence type="ECO:0008006" key="8">
    <source>
        <dbReference type="Google" id="ProtNLM"/>
    </source>
</evidence>
<organism evidence="6 7">
    <name type="scientific">Kingdonia uniflora</name>
    <dbReference type="NCBI Taxonomy" id="39325"/>
    <lineage>
        <taxon>Eukaryota</taxon>
        <taxon>Viridiplantae</taxon>
        <taxon>Streptophyta</taxon>
        <taxon>Embryophyta</taxon>
        <taxon>Tracheophyta</taxon>
        <taxon>Spermatophyta</taxon>
        <taxon>Magnoliopsida</taxon>
        <taxon>Ranunculales</taxon>
        <taxon>Circaeasteraceae</taxon>
        <taxon>Kingdonia</taxon>
    </lineage>
</organism>
<dbReference type="EMBL" id="JACGCM010001747">
    <property type="protein sequence ID" value="KAF6150331.1"/>
    <property type="molecule type" value="Genomic_DNA"/>
</dbReference>
<dbReference type="Gene3D" id="2.40.40.50">
    <property type="entry name" value="Ubiquitin fusion degradation protein UFD1, N-terminal domain"/>
    <property type="match status" value="1"/>
</dbReference>
<evidence type="ECO:0000256" key="2">
    <source>
        <dbReference type="ARBA" id="ARBA00022786"/>
    </source>
</evidence>
<name>A0A7J7M606_9MAGN</name>
<feature type="compositionally biased region" description="Basic and acidic residues" evidence="3">
    <location>
        <begin position="333"/>
        <end position="348"/>
    </location>
</feature>
<evidence type="ECO:0000256" key="3">
    <source>
        <dbReference type="SAM" id="MobiDB-lite"/>
    </source>
</evidence>
<evidence type="ECO:0000313" key="7">
    <source>
        <dbReference type="Proteomes" id="UP000541444"/>
    </source>
</evidence>
<dbReference type="InterPro" id="IPR004854">
    <property type="entry name" value="Ufd1-like"/>
</dbReference>
<comment type="caution">
    <text evidence="6">The sequence shown here is derived from an EMBL/GenBank/DDBJ whole genome shotgun (WGS) entry which is preliminary data.</text>
</comment>
<proteinExistence type="inferred from homology"/>
<dbReference type="GO" id="GO:0036503">
    <property type="term" value="P:ERAD pathway"/>
    <property type="evidence" value="ECO:0007669"/>
    <property type="project" value="TreeGrafter"/>
</dbReference>
<dbReference type="Gene3D" id="3.10.330.10">
    <property type="match status" value="1"/>
</dbReference>
<dbReference type="GO" id="GO:0034098">
    <property type="term" value="C:VCP-NPL4-UFD1 AAA ATPase complex"/>
    <property type="evidence" value="ECO:0007669"/>
    <property type="project" value="TreeGrafter"/>
</dbReference>
<sequence length="361" mass="40240">MKYNKTLSSTLDLNILSLISYCFVYPVNLDCFLLLQPHLENGDKIIMPPSALDRLSTFRIDYPMLFNISNPAAERVSHCGVMEFTAEEGAVYLPQWMMENMHLLEGGIVYVKSSSLKKGTYVKLQPHTKDFLVISNPKVILEIALRNFSCLTVGDTIMVPYNDKKFYIDILDAKPSREVTIIETDCEVDFAPPLDYVERPKPTPSIPLGKAATKEEIVEEKPKFTAFTGVTRRLDGKLMESSKPASPPSFDYVEPKKVTPCLCNEEPTKEEPKFIAFRGVARRLDGLVVECAQPASTPGQVDTESNSSAHKSQGKLISGSDGTQASKVTPKVAPKETRSEPEKKEEQKFQAFTGKKYLLTG</sequence>